<reference evidence="5" key="2">
    <citation type="submission" date="2025-09" db="UniProtKB">
        <authorList>
            <consortium name="Ensembl"/>
        </authorList>
    </citation>
    <scope>IDENTIFICATION</scope>
</reference>
<dbReference type="RefSeq" id="XP_008835196.1">
    <property type="nucleotide sequence ID" value="XM_008836974.3"/>
</dbReference>
<comment type="subcellular location">
    <subcellularLocation>
        <location evidence="1">Cytoplasm</location>
    </subcellularLocation>
</comment>
<organism evidence="5 6">
    <name type="scientific">Nannospalax galili</name>
    <name type="common">Northern Israeli blind subterranean mole rat</name>
    <name type="synonym">Spalax galili</name>
    <dbReference type="NCBI Taxonomy" id="1026970"/>
    <lineage>
        <taxon>Eukaryota</taxon>
        <taxon>Metazoa</taxon>
        <taxon>Chordata</taxon>
        <taxon>Craniata</taxon>
        <taxon>Vertebrata</taxon>
        <taxon>Euteleostomi</taxon>
        <taxon>Mammalia</taxon>
        <taxon>Eutheria</taxon>
        <taxon>Euarchontoglires</taxon>
        <taxon>Glires</taxon>
        <taxon>Rodentia</taxon>
        <taxon>Myomorpha</taxon>
        <taxon>Muroidea</taxon>
        <taxon>Spalacidae</taxon>
        <taxon>Spalacinae</taxon>
        <taxon>Nannospalax</taxon>
    </lineage>
</organism>
<proteinExistence type="inferred from homology"/>
<dbReference type="FunFam" id="1.20.1440.160:FF:000001">
    <property type="entry name" value="Tumor necrosis factor alpha-induced protein 8-like 1"/>
    <property type="match status" value="1"/>
</dbReference>
<dbReference type="CTD" id="126282"/>
<evidence type="ECO:0000256" key="2">
    <source>
        <dbReference type="ARBA" id="ARBA00022490"/>
    </source>
</evidence>
<dbReference type="Proteomes" id="UP000694381">
    <property type="component" value="Unassembled WGS sequence"/>
</dbReference>
<dbReference type="GO" id="GO:0032007">
    <property type="term" value="P:negative regulation of TOR signaling"/>
    <property type="evidence" value="ECO:0007669"/>
    <property type="project" value="Ensembl"/>
</dbReference>
<evidence type="ECO:0000256" key="4">
    <source>
        <dbReference type="ARBA" id="ARBA00039713"/>
    </source>
</evidence>
<dbReference type="KEGG" id="ngi:103737221"/>
<dbReference type="OMA" id="QRICNGL"/>
<accession>A0A8C6RDX4</accession>
<evidence type="ECO:0000256" key="3">
    <source>
        <dbReference type="ARBA" id="ARBA00038267"/>
    </source>
</evidence>
<gene>
    <name evidence="5" type="primary">Tnfaip8l1</name>
</gene>
<dbReference type="GO" id="GO:0005737">
    <property type="term" value="C:cytoplasm"/>
    <property type="evidence" value="ECO:0007669"/>
    <property type="project" value="UniProtKB-SubCell"/>
</dbReference>
<comment type="similarity">
    <text evidence="3">Belongs to the TNFAIP8 family.</text>
</comment>
<dbReference type="OrthoDB" id="10055976at2759"/>
<evidence type="ECO:0000256" key="1">
    <source>
        <dbReference type="ARBA" id="ARBA00004496"/>
    </source>
</evidence>
<dbReference type="PANTHER" id="PTHR12757:SF2">
    <property type="entry name" value="TUMOR NECROSIS FACTOR ALPHA-INDUCED PROTEIN 8-LIKE PROTEIN 1"/>
    <property type="match status" value="1"/>
</dbReference>
<evidence type="ECO:0000313" key="6">
    <source>
        <dbReference type="Proteomes" id="UP000694381"/>
    </source>
</evidence>
<evidence type="ECO:0000313" key="5">
    <source>
        <dbReference type="Ensembl" id="ENSNGAP00000015613.1"/>
    </source>
</evidence>
<dbReference type="RefSeq" id="XP_008835195.1">
    <property type="nucleotide sequence ID" value="XM_008836973.3"/>
</dbReference>
<keyword evidence="2" id="KW-0963">Cytoplasm</keyword>
<sequence length="186" mass="20610">MDTFSTKSLALQAQKKVLGKMASKAMVAVLVDDTSSGVLDELYRATKEFTRSRKEAQRVVKNLVKVAVKVAVLIRAGQLDGEELALLQRFQGRARSLAMTALSFHQVDFTFDRRVLAAGLLECRDLLHRAAGPHLTAKSHGRINHVFDHFADGDFLSALYSPAEPYRTHLSRICDGLERMLDEGGI</sequence>
<dbReference type="Ensembl" id="ENSNGAT00000021219.1">
    <property type="protein sequence ID" value="ENSNGAP00000015613.1"/>
    <property type="gene ID" value="ENSNGAG00000016594.1"/>
</dbReference>
<dbReference type="AlphaFoldDB" id="A0A8C6RDX4"/>
<dbReference type="GO" id="GO:0042981">
    <property type="term" value="P:regulation of apoptotic process"/>
    <property type="evidence" value="ECO:0007669"/>
    <property type="project" value="InterPro"/>
</dbReference>
<dbReference type="GeneTree" id="ENSGT00390000003488"/>
<name>A0A8C6RDX4_NANGA</name>
<dbReference type="Pfam" id="PF05527">
    <property type="entry name" value="TNFAIP8"/>
    <property type="match status" value="1"/>
</dbReference>
<protein>
    <recommendedName>
        <fullName evidence="4">Tumor necrosis factor alpha-induced protein 8-like protein 1</fullName>
    </recommendedName>
</protein>
<dbReference type="GO" id="GO:0042802">
    <property type="term" value="F:identical protein binding"/>
    <property type="evidence" value="ECO:0007669"/>
    <property type="project" value="Ensembl"/>
</dbReference>
<dbReference type="Gene3D" id="1.20.1440.160">
    <property type="entry name" value="Tumor necrosis factor alpha-induced protein 8-like"/>
    <property type="match status" value="1"/>
</dbReference>
<dbReference type="InterPro" id="IPR008477">
    <property type="entry name" value="TNFAIP8-like"/>
</dbReference>
<reference evidence="5" key="1">
    <citation type="submission" date="2025-08" db="UniProtKB">
        <authorList>
            <consortium name="Ensembl"/>
        </authorList>
    </citation>
    <scope>IDENTIFICATION</scope>
</reference>
<dbReference type="PANTHER" id="PTHR12757">
    <property type="entry name" value="TUMOR NECROSIS FACTOR INDUCED PROTEIN"/>
    <property type="match status" value="1"/>
</dbReference>
<dbReference type="InterPro" id="IPR038355">
    <property type="entry name" value="TNFAIP8_sf"/>
</dbReference>
<keyword evidence="6" id="KW-1185">Reference proteome</keyword>
<dbReference type="GeneID" id="103737221"/>